<gene>
    <name evidence="18" type="ORF">MNBD_GAMMA08-2802</name>
</gene>
<dbReference type="InterPro" id="IPR036318">
    <property type="entry name" value="FAD-bd_PCMH-like_sf"/>
</dbReference>
<evidence type="ECO:0000256" key="13">
    <source>
        <dbReference type="ARBA" id="ARBA00023002"/>
    </source>
</evidence>
<dbReference type="GO" id="GO:0005829">
    <property type="term" value="C:cytosol"/>
    <property type="evidence" value="ECO:0007669"/>
    <property type="project" value="TreeGrafter"/>
</dbReference>
<dbReference type="NCBIfam" id="NF010480">
    <property type="entry name" value="PRK13905.1"/>
    <property type="match status" value="1"/>
</dbReference>
<dbReference type="Gene3D" id="3.90.78.10">
    <property type="entry name" value="UDP-N-acetylenolpyruvoylglucosamine reductase, C-terminal domain"/>
    <property type="match status" value="1"/>
</dbReference>
<evidence type="ECO:0000256" key="4">
    <source>
        <dbReference type="ARBA" id="ARBA00004752"/>
    </source>
</evidence>
<dbReference type="GO" id="GO:0009252">
    <property type="term" value="P:peptidoglycan biosynthetic process"/>
    <property type="evidence" value="ECO:0007669"/>
    <property type="project" value="UniProtKB-UniPathway"/>
</dbReference>
<keyword evidence="14" id="KW-0131">Cell cycle</keyword>
<dbReference type="InterPro" id="IPR003170">
    <property type="entry name" value="MurB"/>
</dbReference>
<dbReference type="Pfam" id="PF02873">
    <property type="entry name" value="MurB_C"/>
    <property type="match status" value="1"/>
</dbReference>
<evidence type="ECO:0000256" key="7">
    <source>
        <dbReference type="ARBA" id="ARBA00022618"/>
    </source>
</evidence>
<comment type="catalytic activity">
    <reaction evidence="16">
        <text>UDP-N-acetyl-alpha-D-muramate + NADP(+) = UDP-N-acetyl-3-O-(1-carboxyvinyl)-alpha-D-glucosamine + NADPH + H(+)</text>
        <dbReference type="Rhea" id="RHEA:12248"/>
        <dbReference type="ChEBI" id="CHEBI:15378"/>
        <dbReference type="ChEBI" id="CHEBI:57783"/>
        <dbReference type="ChEBI" id="CHEBI:58349"/>
        <dbReference type="ChEBI" id="CHEBI:68483"/>
        <dbReference type="ChEBI" id="CHEBI:70757"/>
        <dbReference type="EC" id="1.3.1.98"/>
    </reaction>
</comment>
<evidence type="ECO:0000256" key="16">
    <source>
        <dbReference type="ARBA" id="ARBA00048914"/>
    </source>
</evidence>
<evidence type="ECO:0000313" key="18">
    <source>
        <dbReference type="EMBL" id="VAW62525.1"/>
    </source>
</evidence>
<comment type="cofactor">
    <cofactor evidence="1">
        <name>FAD</name>
        <dbReference type="ChEBI" id="CHEBI:57692"/>
    </cofactor>
</comment>
<dbReference type="EC" id="1.3.1.98" evidence="5"/>
<keyword evidence="8" id="KW-0285">Flavoprotein</keyword>
<dbReference type="NCBIfam" id="TIGR00179">
    <property type="entry name" value="murB"/>
    <property type="match status" value="1"/>
</dbReference>
<evidence type="ECO:0000256" key="6">
    <source>
        <dbReference type="ARBA" id="ARBA00022490"/>
    </source>
</evidence>
<keyword evidence="15" id="KW-0961">Cell wall biogenesis/degradation</keyword>
<evidence type="ECO:0000256" key="10">
    <source>
        <dbReference type="ARBA" id="ARBA00022857"/>
    </source>
</evidence>
<protein>
    <recommendedName>
        <fullName evidence="5">UDP-N-acetylmuramate dehydrogenase</fullName>
        <ecNumber evidence="5">1.3.1.98</ecNumber>
    </recommendedName>
</protein>
<dbReference type="HAMAP" id="MF_00037">
    <property type="entry name" value="MurB"/>
    <property type="match status" value="1"/>
</dbReference>
<dbReference type="PANTHER" id="PTHR21071:SF4">
    <property type="entry name" value="UDP-N-ACETYLENOLPYRUVOYLGLUCOSAMINE REDUCTASE"/>
    <property type="match status" value="1"/>
</dbReference>
<comment type="subcellular location">
    <subcellularLocation>
        <location evidence="3">Cytoplasm</location>
    </subcellularLocation>
</comment>
<feature type="domain" description="FAD-binding PCMH-type" evidence="17">
    <location>
        <begin position="28"/>
        <end position="207"/>
    </location>
</feature>
<dbReference type="GO" id="GO:0071555">
    <property type="term" value="P:cell wall organization"/>
    <property type="evidence" value="ECO:0007669"/>
    <property type="project" value="UniProtKB-KW"/>
</dbReference>
<comment type="function">
    <text evidence="2">Cell wall formation.</text>
</comment>
<proteinExistence type="inferred from homology"/>
<dbReference type="GO" id="GO:0071949">
    <property type="term" value="F:FAD binding"/>
    <property type="evidence" value="ECO:0007669"/>
    <property type="project" value="InterPro"/>
</dbReference>
<keyword evidence="13 18" id="KW-0560">Oxidoreductase</keyword>
<dbReference type="InterPro" id="IPR016166">
    <property type="entry name" value="FAD-bd_PCMH"/>
</dbReference>
<dbReference type="SUPFAM" id="SSF56194">
    <property type="entry name" value="Uridine diphospho-N-Acetylenolpyruvylglucosamine reductase, MurB, C-terminal domain"/>
    <property type="match status" value="1"/>
</dbReference>
<dbReference type="SUPFAM" id="SSF56176">
    <property type="entry name" value="FAD-binding/transporter-associated domain-like"/>
    <property type="match status" value="1"/>
</dbReference>
<dbReference type="GO" id="GO:0008762">
    <property type="term" value="F:UDP-N-acetylmuramate dehydrogenase activity"/>
    <property type="evidence" value="ECO:0007669"/>
    <property type="project" value="UniProtKB-EC"/>
</dbReference>
<sequence>MMAASNLPTFNGALLFDEPMAKHTSWRIGGHADKFYTPVDVDDLVLFISQLSKNENILFLGLGSNLLVRDKGIRGTVISLKGSLSDIEILNKTVLRVGAGSSCAKLARFCHRNNLIGGEFFAGIPGLLGGALAMNAGAFGGETWALVKAVTTINLQGEINHRMADDYEINYRSVKGHKDEWFVCADLQFAKGDGEDAAQRVKKLLEKRAQTQPTGLPSCGSVFKNPQNDFAARLIESCNLKGFRMGGAVVSEKHANFIINENNAKASDVENLIAHIQRVVKEQYSVELKTEVKIVGEKDNESL</sequence>
<comment type="pathway">
    <text evidence="4">Cell wall biogenesis; peptidoglycan biosynthesis.</text>
</comment>
<keyword evidence="9" id="KW-0274">FAD</keyword>
<evidence type="ECO:0000256" key="2">
    <source>
        <dbReference type="ARBA" id="ARBA00003921"/>
    </source>
</evidence>
<dbReference type="Pfam" id="PF01565">
    <property type="entry name" value="FAD_binding_4"/>
    <property type="match status" value="1"/>
</dbReference>
<evidence type="ECO:0000256" key="12">
    <source>
        <dbReference type="ARBA" id="ARBA00022984"/>
    </source>
</evidence>
<dbReference type="GO" id="GO:0008360">
    <property type="term" value="P:regulation of cell shape"/>
    <property type="evidence" value="ECO:0007669"/>
    <property type="project" value="UniProtKB-KW"/>
</dbReference>
<dbReference type="InterPro" id="IPR016169">
    <property type="entry name" value="FAD-bd_PCMH_sub2"/>
</dbReference>
<evidence type="ECO:0000256" key="9">
    <source>
        <dbReference type="ARBA" id="ARBA00022827"/>
    </source>
</evidence>
<dbReference type="EMBL" id="UOFH01000221">
    <property type="protein sequence ID" value="VAW62525.1"/>
    <property type="molecule type" value="Genomic_DNA"/>
</dbReference>
<evidence type="ECO:0000259" key="17">
    <source>
        <dbReference type="PROSITE" id="PS51387"/>
    </source>
</evidence>
<evidence type="ECO:0000256" key="1">
    <source>
        <dbReference type="ARBA" id="ARBA00001974"/>
    </source>
</evidence>
<dbReference type="GO" id="GO:0051301">
    <property type="term" value="P:cell division"/>
    <property type="evidence" value="ECO:0007669"/>
    <property type="project" value="UniProtKB-KW"/>
</dbReference>
<evidence type="ECO:0000256" key="15">
    <source>
        <dbReference type="ARBA" id="ARBA00023316"/>
    </source>
</evidence>
<keyword evidence="7" id="KW-0132">Cell division</keyword>
<evidence type="ECO:0000256" key="3">
    <source>
        <dbReference type="ARBA" id="ARBA00004496"/>
    </source>
</evidence>
<dbReference type="Gene3D" id="3.30.43.10">
    <property type="entry name" value="Uridine Diphospho-n-acetylenolpyruvylglucosamine Reductase, domain 2"/>
    <property type="match status" value="1"/>
</dbReference>
<keyword evidence="11" id="KW-0133">Cell shape</keyword>
<keyword evidence="12" id="KW-0573">Peptidoglycan synthesis</keyword>
<evidence type="ECO:0000256" key="8">
    <source>
        <dbReference type="ARBA" id="ARBA00022630"/>
    </source>
</evidence>
<dbReference type="AlphaFoldDB" id="A0A3B0X2Q6"/>
<keyword evidence="6" id="KW-0963">Cytoplasm</keyword>
<dbReference type="UniPathway" id="UPA00219"/>
<organism evidence="18">
    <name type="scientific">hydrothermal vent metagenome</name>
    <dbReference type="NCBI Taxonomy" id="652676"/>
    <lineage>
        <taxon>unclassified sequences</taxon>
        <taxon>metagenomes</taxon>
        <taxon>ecological metagenomes</taxon>
    </lineage>
</organism>
<dbReference type="InterPro" id="IPR006094">
    <property type="entry name" value="Oxid_FAD_bind_N"/>
</dbReference>
<evidence type="ECO:0000256" key="14">
    <source>
        <dbReference type="ARBA" id="ARBA00023306"/>
    </source>
</evidence>
<dbReference type="PROSITE" id="PS51387">
    <property type="entry name" value="FAD_PCMH"/>
    <property type="match status" value="1"/>
</dbReference>
<evidence type="ECO:0000256" key="11">
    <source>
        <dbReference type="ARBA" id="ARBA00022960"/>
    </source>
</evidence>
<name>A0A3B0X2Q6_9ZZZZ</name>
<dbReference type="InterPro" id="IPR016167">
    <property type="entry name" value="FAD-bd_PCMH_sub1"/>
</dbReference>
<dbReference type="PANTHER" id="PTHR21071">
    <property type="entry name" value="UDP-N-ACETYLENOLPYRUVOYLGLUCOSAMINE REDUCTASE"/>
    <property type="match status" value="1"/>
</dbReference>
<dbReference type="InterPro" id="IPR036635">
    <property type="entry name" value="MurB_C_sf"/>
</dbReference>
<evidence type="ECO:0000256" key="5">
    <source>
        <dbReference type="ARBA" id="ARBA00012518"/>
    </source>
</evidence>
<dbReference type="Gene3D" id="3.30.465.10">
    <property type="match status" value="1"/>
</dbReference>
<keyword evidence="10" id="KW-0521">NADP</keyword>
<reference evidence="18" key="1">
    <citation type="submission" date="2018-06" db="EMBL/GenBank/DDBJ databases">
        <authorList>
            <person name="Zhirakovskaya E."/>
        </authorList>
    </citation>
    <scope>NUCLEOTIDE SEQUENCE</scope>
</reference>
<dbReference type="InterPro" id="IPR011601">
    <property type="entry name" value="MurB_C"/>
</dbReference>
<accession>A0A3B0X2Q6</accession>